<evidence type="ECO:0000313" key="1">
    <source>
        <dbReference type="Proteomes" id="UP000887540"/>
    </source>
</evidence>
<sequence length="72" mass="8349">MKEFRPAIIRMHERGVEKREIGRLLGIHEATTAQERLEPPRLQRMEHFGGESVFETPSDCRIVEASIEEGME</sequence>
<proteinExistence type="predicted"/>
<accession>A0A914DX00</accession>
<protein>
    <submittedName>
        <fullName evidence="2">Transposase</fullName>
    </submittedName>
</protein>
<name>A0A914DX00_9BILA</name>
<dbReference type="Proteomes" id="UP000887540">
    <property type="component" value="Unplaced"/>
</dbReference>
<keyword evidence="1" id="KW-1185">Reference proteome</keyword>
<reference evidence="2" key="1">
    <citation type="submission" date="2022-11" db="UniProtKB">
        <authorList>
            <consortium name="WormBaseParasite"/>
        </authorList>
    </citation>
    <scope>IDENTIFICATION</scope>
</reference>
<dbReference type="WBParaSite" id="ACRNAN_scaffold4361.g21851.t1">
    <property type="protein sequence ID" value="ACRNAN_scaffold4361.g21851.t1"/>
    <property type="gene ID" value="ACRNAN_scaffold4361.g21851"/>
</dbReference>
<dbReference type="AlphaFoldDB" id="A0A914DX00"/>
<evidence type="ECO:0000313" key="2">
    <source>
        <dbReference type="WBParaSite" id="ACRNAN_scaffold4361.g21851.t1"/>
    </source>
</evidence>
<organism evidence="1 2">
    <name type="scientific">Acrobeloides nanus</name>
    <dbReference type="NCBI Taxonomy" id="290746"/>
    <lineage>
        <taxon>Eukaryota</taxon>
        <taxon>Metazoa</taxon>
        <taxon>Ecdysozoa</taxon>
        <taxon>Nematoda</taxon>
        <taxon>Chromadorea</taxon>
        <taxon>Rhabditida</taxon>
        <taxon>Tylenchina</taxon>
        <taxon>Cephalobomorpha</taxon>
        <taxon>Cephaloboidea</taxon>
        <taxon>Cephalobidae</taxon>
        <taxon>Acrobeloides</taxon>
    </lineage>
</organism>